<evidence type="ECO:0000256" key="6">
    <source>
        <dbReference type="ARBA" id="ARBA00010871"/>
    </source>
</evidence>
<gene>
    <name evidence="22" type="ORF">CGW93_04515</name>
</gene>
<evidence type="ECO:0000256" key="14">
    <source>
        <dbReference type="ARBA" id="ARBA00022960"/>
    </source>
</evidence>
<feature type="non-terminal residue" evidence="22">
    <location>
        <position position="257"/>
    </location>
</feature>
<keyword evidence="8" id="KW-0963">Cytoplasm</keyword>
<dbReference type="Gene3D" id="3.30.470.20">
    <property type="entry name" value="ATP-grasp fold, B domain"/>
    <property type="match status" value="1"/>
</dbReference>
<dbReference type="PROSITE" id="PS50975">
    <property type="entry name" value="ATP_GRASP"/>
    <property type="match status" value="1"/>
</dbReference>
<evidence type="ECO:0000256" key="18">
    <source>
        <dbReference type="ARBA" id="ARBA00047614"/>
    </source>
</evidence>
<evidence type="ECO:0000256" key="4">
    <source>
        <dbReference type="ARBA" id="ARBA00004496"/>
    </source>
</evidence>
<dbReference type="GO" id="GO:0071555">
    <property type="term" value="P:cell wall organization"/>
    <property type="evidence" value="ECO:0007669"/>
    <property type="project" value="UniProtKB-KW"/>
</dbReference>
<dbReference type="GO" id="GO:0008360">
    <property type="term" value="P:regulation of cell shape"/>
    <property type="evidence" value="ECO:0007669"/>
    <property type="project" value="UniProtKB-KW"/>
</dbReference>
<dbReference type="InterPro" id="IPR011761">
    <property type="entry name" value="ATP-grasp"/>
</dbReference>
<evidence type="ECO:0000256" key="15">
    <source>
        <dbReference type="ARBA" id="ARBA00022984"/>
    </source>
</evidence>
<evidence type="ECO:0000259" key="21">
    <source>
        <dbReference type="PROSITE" id="PS50975"/>
    </source>
</evidence>
<evidence type="ECO:0000256" key="16">
    <source>
        <dbReference type="ARBA" id="ARBA00023211"/>
    </source>
</evidence>
<keyword evidence="14" id="KW-0133">Cell shape</keyword>
<comment type="catalytic activity">
    <reaction evidence="18">
        <text>2 D-alanine + ATP = D-alanyl-D-alanine + ADP + phosphate + H(+)</text>
        <dbReference type="Rhea" id="RHEA:11224"/>
        <dbReference type="ChEBI" id="CHEBI:15378"/>
        <dbReference type="ChEBI" id="CHEBI:30616"/>
        <dbReference type="ChEBI" id="CHEBI:43474"/>
        <dbReference type="ChEBI" id="CHEBI:57416"/>
        <dbReference type="ChEBI" id="CHEBI:57822"/>
        <dbReference type="ChEBI" id="CHEBI:456216"/>
        <dbReference type="EC" id="6.3.2.4"/>
    </reaction>
</comment>
<keyword evidence="15" id="KW-0573">Peptidoglycan synthesis</keyword>
<evidence type="ECO:0000256" key="12">
    <source>
        <dbReference type="ARBA" id="ARBA00022840"/>
    </source>
</evidence>
<dbReference type="GO" id="GO:0009252">
    <property type="term" value="P:peptidoglycan biosynthetic process"/>
    <property type="evidence" value="ECO:0007669"/>
    <property type="project" value="UniProtKB-KW"/>
</dbReference>
<dbReference type="PANTHER" id="PTHR23132">
    <property type="entry name" value="D-ALANINE--D-ALANINE LIGASE"/>
    <property type="match status" value="1"/>
</dbReference>
<evidence type="ECO:0000256" key="3">
    <source>
        <dbReference type="ARBA" id="ARBA00003921"/>
    </source>
</evidence>
<dbReference type="InterPro" id="IPR000291">
    <property type="entry name" value="D-Ala_lig_Van_CS"/>
</dbReference>
<dbReference type="Proteomes" id="UP000216312">
    <property type="component" value="Unassembled WGS sequence"/>
</dbReference>
<evidence type="ECO:0000256" key="2">
    <source>
        <dbReference type="ARBA" id="ARBA00001946"/>
    </source>
</evidence>
<dbReference type="NCBIfam" id="NF002528">
    <property type="entry name" value="PRK01966.1-4"/>
    <property type="match status" value="1"/>
</dbReference>
<sequence length="257" mass="28284">MRVAIVFGGRSAEHEVSVTSAKSVYGAIDKAKYELVLVKITKQGEWLAVEHPDADEGVPVVMDLSRAPARFRIGEEWLTIDVIFPVLHGPYGEDGTIQGMCELAGIPYVGCDVAASAIAMDKDLTKTVLRANGIPVLDWIAVHKHESIDLGEIGERFGYPLFVKPARLGSSVGITKVHSEAELRPAIEYAFEYDSKVVIEKGLNRPREIECAILGNEEPQPSILGEVIPAHEFYDYDAKYRSPESKRLVPAPLNEDE</sequence>
<evidence type="ECO:0000256" key="20">
    <source>
        <dbReference type="PROSITE-ProRule" id="PRU00409"/>
    </source>
</evidence>
<accession>A0A257LSR2</accession>
<dbReference type="PROSITE" id="PS00843">
    <property type="entry name" value="DALA_DALA_LIGASE_1"/>
    <property type="match status" value="1"/>
</dbReference>
<dbReference type="Gene3D" id="3.30.1490.20">
    <property type="entry name" value="ATP-grasp fold, A domain"/>
    <property type="match status" value="1"/>
</dbReference>
<comment type="similarity">
    <text evidence="6">Belongs to the D-alanine--D-alanine ligase family.</text>
</comment>
<dbReference type="GO" id="GO:0005829">
    <property type="term" value="C:cytosol"/>
    <property type="evidence" value="ECO:0007669"/>
    <property type="project" value="TreeGrafter"/>
</dbReference>
<keyword evidence="13" id="KW-0460">Magnesium</keyword>
<evidence type="ECO:0000256" key="13">
    <source>
        <dbReference type="ARBA" id="ARBA00022842"/>
    </source>
</evidence>
<dbReference type="NCBIfam" id="TIGR01205">
    <property type="entry name" value="D_ala_D_alaTIGR"/>
    <property type="match status" value="1"/>
</dbReference>
<keyword evidence="16" id="KW-0464">Manganese</keyword>
<name>A0A257LSR2_UNCW3</name>
<evidence type="ECO:0000256" key="19">
    <source>
        <dbReference type="ARBA" id="ARBA00060592"/>
    </source>
</evidence>
<dbReference type="Pfam" id="PF01820">
    <property type="entry name" value="Dala_Dala_lig_N"/>
    <property type="match status" value="1"/>
</dbReference>
<keyword evidence="11 20" id="KW-0547">Nucleotide-binding</keyword>
<dbReference type="SUPFAM" id="SSF52440">
    <property type="entry name" value="PreATP-grasp domain"/>
    <property type="match status" value="1"/>
</dbReference>
<dbReference type="InterPro" id="IPR013815">
    <property type="entry name" value="ATP_grasp_subdomain_1"/>
</dbReference>
<keyword evidence="9 22" id="KW-0436">Ligase</keyword>
<evidence type="ECO:0000256" key="1">
    <source>
        <dbReference type="ARBA" id="ARBA00001936"/>
    </source>
</evidence>
<comment type="pathway">
    <text evidence="19">Glycan biosynthesis.</text>
</comment>
<keyword evidence="12 20" id="KW-0067">ATP-binding</keyword>
<dbReference type="FunFam" id="3.30.1490.20:FF:000007">
    <property type="entry name" value="D-alanine--D-alanine ligase"/>
    <property type="match status" value="1"/>
</dbReference>
<dbReference type="GO" id="GO:0046872">
    <property type="term" value="F:metal ion binding"/>
    <property type="evidence" value="ECO:0007669"/>
    <property type="project" value="UniProtKB-KW"/>
</dbReference>
<evidence type="ECO:0000256" key="10">
    <source>
        <dbReference type="ARBA" id="ARBA00022723"/>
    </source>
</evidence>
<evidence type="ECO:0000256" key="5">
    <source>
        <dbReference type="ARBA" id="ARBA00004752"/>
    </source>
</evidence>
<organism evidence="22 23">
    <name type="scientific">candidate division WOR-3 bacterium 4484_18</name>
    <dbReference type="NCBI Taxonomy" id="2020626"/>
    <lineage>
        <taxon>Bacteria</taxon>
        <taxon>Bacteria division WOR-3</taxon>
    </lineage>
</organism>
<dbReference type="GO" id="GO:0008716">
    <property type="term" value="F:D-alanine-D-alanine ligase activity"/>
    <property type="evidence" value="ECO:0007669"/>
    <property type="project" value="UniProtKB-EC"/>
</dbReference>
<comment type="cofactor">
    <cofactor evidence="1">
        <name>Mn(2+)</name>
        <dbReference type="ChEBI" id="CHEBI:29035"/>
    </cofactor>
</comment>
<comment type="cofactor">
    <cofactor evidence="2">
        <name>Mg(2+)</name>
        <dbReference type="ChEBI" id="CHEBI:18420"/>
    </cofactor>
</comment>
<dbReference type="PANTHER" id="PTHR23132:SF25">
    <property type="entry name" value="D-ALANINE--D-ALANINE LIGASE A"/>
    <property type="match status" value="1"/>
</dbReference>
<comment type="function">
    <text evidence="3">Cell wall formation.</text>
</comment>
<dbReference type="EMBL" id="NMUJ01000066">
    <property type="protein sequence ID" value="OYV02644.1"/>
    <property type="molecule type" value="Genomic_DNA"/>
</dbReference>
<dbReference type="SUPFAM" id="SSF56059">
    <property type="entry name" value="Glutathione synthetase ATP-binding domain-like"/>
    <property type="match status" value="1"/>
</dbReference>
<dbReference type="InterPro" id="IPR011127">
    <property type="entry name" value="Dala_Dala_lig_N"/>
</dbReference>
<feature type="domain" description="ATP-grasp" evidence="21">
    <location>
        <begin position="126"/>
        <end position="218"/>
    </location>
</feature>
<evidence type="ECO:0000256" key="8">
    <source>
        <dbReference type="ARBA" id="ARBA00022490"/>
    </source>
</evidence>
<dbReference type="InterPro" id="IPR011095">
    <property type="entry name" value="Dala_Dala_lig_C"/>
</dbReference>
<dbReference type="AlphaFoldDB" id="A0A257LSR2"/>
<dbReference type="Gene3D" id="3.40.50.20">
    <property type="match status" value="1"/>
</dbReference>
<dbReference type="InterPro" id="IPR016185">
    <property type="entry name" value="PreATP-grasp_dom_sf"/>
</dbReference>
<evidence type="ECO:0000313" key="22">
    <source>
        <dbReference type="EMBL" id="OYV02644.1"/>
    </source>
</evidence>
<protein>
    <recommendedName>
        <fullName evidence="7">D-alanine--D-alanine ligase</fullName>
        <ecNumber evidence="7">6.3.2.4</ecNumber>
    </recommendedName>
</protein>
<comment type="subcellular location">
    <subcellularLocation>
        <location evidence="4">Cytoplasm</location>
    </subcellularLocation>
</comment>
<dbReference type="PIRSF" id="PIRSF039102">
    <property type="entry name" value="Ddl/VanB"/>
    <property type="match status" value="1"/>
</dbReference>
<evidence type="ECO:0000313" key="23">
    <source>
        <dbReference type="Proteomes" id="UP000216312"/>
    </source>
</evidence>
<proteinExistence type="inferred from homology"/>
<comment type="pathway">
    <text evidence="5">Cell wall biogenesis; peptidoglycan biosynthesis.</text>
</comment>
<dbReference type="Pfam" id="PF07478">
    <property type="entry name" value="Dala_Dala_lig_C"/>
    <property type="match status" value="1"/>
</dbReference>
<comment type="caution">
    <text evidence="22">The sequence shown here is derived from an EMBL/GenBank/DDBJ whole genome shotgun (WGS) entry which is preliminary data.</text>
</comment>
<keyword evidence="10" id="KW-0479">Metal-binding</keyword>
<reference evidence="23" key="1">
    <citation type="submission" date="2017-07" db="EMBL/GenBank/DDBJ databases">
        <title>Novel pathways for hydrocarbon cycling and metabolic interdependencies in hydrothermal sediment communities.</title>
        <authorList>
            <person name="Dombrowski N."/>
            <person name="Seitz K."/>
            <person name="Teske A."/>
            <person name="Baker B."/>
        </authorList>
    </citation>
    <scope>NUCLEOTIDE SEQUENCE [LARGE SCALE GENOMIC DNA]</scope>
</reference>
<evidence type="ECO:0000256" key="11">
    <source>
        <dbReference type="ARBA" id="ARBA00022741"/>
    </source>
</evidence>
<dbReference type="GO" id="GO:0005524">
    <property type="term" value="F:ATP binding"/>
    <property type="evidence" value="ECO:0007669"/>
    <property type="project" value="UniProtKB-UniRule"/>
</dbReference>
<evidence type="ECO:0000256" key="17">
    <source>
        <dbReference type="ARBA" id="ARBA00023316"/>
    </source>
</evidence>
<dbReference type="InterPro" id="IPR005905">
    <property type="entry name" value="D_ala_D_ala"/>
</dbReference>
<keyword evidence="17" id="KW-0961">Cell wall biogenesis/degradation</keyword>
<dbReference type="EC" id="6.3.2.4" evidence="7"/>
<evidence type="ECO:0000256" key="7">
    <source>
        <dbReference type="ARBA" id="ARBA00012216"/>
    </source>
</evidence>
<evidence type="ECO:0000256" key="9">
    <source>
        <dbReference type="ARBA" id="ARBA00022598"/>
    </source>
</evidence>